<dbReference type="AlphaFoldDB" id="A0A563W212"/>
<reference evidence="1 2" key="1">
    <citation type="submission" date="2019-01" db="EMBL/GenBank/DDBJ databases">
        <authorList>
            <person name="Brito A."/>
        </authorList>
    </citation>
    <scope>NUCLEOTIDE SEQUENCE [LARGE SCALE GENOMIC DNA]</scope>
    <source>
        <strain evidence="1">1</strain>
    </source>
</reference>
<keyword evidence="2" id="KW-1185">Reference proteome</keyword>
<sequence>MFNYISNSEATELLFKAIKIHRYLKLTSESTEQNINLQTRFRQIGVQLQNYTHPINDAVAVEQIPLKIRRCFVRAVMLLTRYPQLGGQQTGGTYKSQIVSSYRHDSIPNFWYEADMVAKLCRLFQLSSQYAKDIKHLLTQIDRQIARQQQIIQALTNEFNRVSHQKDVLRLFQSLFGDVTIPETSINCLTTKMQIAFVIDYHKDRLQEEYLWQNLSPPEQQTISCLFNKISQFSWQQFARFPSFGYVKAPSIDSQLLQRLVNVTGYNKSEIVKAIATSVTVVATERAESFLLHDIWGHYWQSILTQFSNDYTYLSQIDRDLNLDSSVKTTTGIISLQQLFRYQNGVVNLNKPLAQKFFHSAAKKRLQSLSTHLIGEMLADINEYKWLSQNYDSQDLLLSTRESPFEDKWNMLSDREHFLPSTSYFKDFPTKLDLTIQDLEFLYLPLFETLIKLPLSSLETELINKFQIKDRDILSSLRLAISDLNQTFITEYIKQDRSKYNQLILKLLRFQTLLNKLYTKPHKNTHIPFQDLIILFVGNYYCPNFEQDIASLNLALANYFFPCWLLLKKISLN</sequence>
<organism evidence="1 2">
    <name type="scientific">Hyella patelloides LEGE 07179</name>
    <dbReference type="NCBI Taxonomy" id="945734"/>
    <lineage>
        <taxon>Bacteria</taxon>
        <taxon>Bacillati</taxon>
        <taxon>Cyanobacteriota</taxon>
        <taxon>Cyanophyceae</taxon>
        <taxon>Pleurocapsales</taxon>
        <taxon>Hyellaceae</taxon>
        <taxon>Hyella</taxon>
    </lineage>
</organism>
<proteinExistence type="predicted"/>
<dbReference type="OrthoDB" id="568358at2"/>
<evidence type="ECO:0000313" key="2">
    <source>
        <dbReference type="Proteomes" id="UP000320055"/>
    </source>
</evidence>
<gene>
    <name evidence="1" type="ORF">H1P_6390008</name>
</gene>
<evidence type="ECO:0000313" key="1">
    <source>
        <dbReference type="EMBL" id="VEP17732.1"/>
    </source>
</evidence>
<dbReference type="RefSeq" id="WP_144876159.1">
    <property type="nucleotide sequence ID" value="NZ_LR214371.1"/>
</dbReference>
<dbReference type="Proteomes" id="UP000320055">
    <property type="component" value="Unassembled WGS sequence"/>
</dbReference>
<protein>
    <submittedName>
        <fullName evidence="1">Uncharacterized protein</fullName>
    </submittedName>
</protein>
<accession>A0A563W212</accession>
<name>A0A563W212_9CYAN</name>
<dbReference type="EMBL" id="CAACVJ010000600">
    <property type="protein sequence ID" value="VEP17732.1"/>
    <property type="molecule type" value="Genomic_DNA"/>
</dbReference>